<keyword evidence="7" id="KW-1185">Reference proteome</keyword>
<keyword evidence="4" id="KW-0804">Transcription</keyword>
<dbReference type="InterPro" id="IPR000847">
    <property type="entry name" value="LysR_HTH_N"/>
</dbReference>
<keyword evidence="3" id="KW-0238">DNA-binding</keyword>
<dbReference type="CDD" id="cd08414">
    <property type="entry name" value="PBP2_LTTR_aromatics_like"/>
    <property type="match status" value="1"/>
</dbReference>
<sequence>MGVEIRHLRAFLAAVEERSITRAARRLHITQPALSRTLSDLEQHVGAALLRRSPRGVEATDEGEAFRDRAQRALDAFEQAVRAPAGRPLRTGHAWGAFGPFTTPLLRAWREEHPDHPLELVRRDDATARLEAGEVDACVVRGSVPDGRGYAGVRLHREERWAALPAGHRLAGAETLRLADLAGEGLLVNTVTGTTDPGMWGAGPRPRVVGDTANVDDWIDLIAAGAGIGVTLGSVAMTRRHAEIVYMPLEDAPAVQVHLVWRRDAAHPALADFVETARRITGADRY</sequence>
<dbReference type="Pfam" id="PF00126">
    <property type="entry name" value="HTH_1"/>
    <property type="match status" value="1"/>
</dbReference>
<evidence type="ECO:0000256" key="1">
    <source>
        <dbReference type="ARBA" id="ARBA00009437"/>
    </source>
</evidence>
<dbReference type="Gene3D" id="3.40.190.10">
    <property type="entry name" value="Periplasmic binding protein-like II"/>
    <property type="match status" value="2"/>
</dbReference>
<feature type="domain" description="HTH lysR-type" evidence="5">
    <location>
        <begin position="3"/>
        <end position="60"/>
    </location>
</feature>
<evidence type="ECO:0000313" key="7">
    <source>
        <dbReference type="Proteomes" id="UP001165685"/>
    </source>
</evidence>
<name>A0ABT4THB6_9ACTN</name>
<dbReference type="RefSeq" id="WP_270676630.1">
    <property type="nucleotide sequence ID" value="NZ_JAQFWP010000008.1"/>
</dbReference>
<evidence type="ECO:0000259" key="5">
    <source>
        <dbReference type="PROSITE" id="PS50931"/>
    </source>
</evidence>
<dbReference type="EMBL" id="JAQFWP010000008">
    <property type="protein sequence ID" value="MDA2804108.1"/>
    <property type="molecule type" value="Genomic_DNA"/>
</dbReference>
<dbReference type="Proteomes" id="UP001165685">
    <property type="component" value="Unassembled WGS sequence"/>
</dbReference>
<evidence type="ECO:0000256" key="3">
    <source>
        <dbReference type="ARBA" id="ARBA00023125"/>
    </source>
</evidence>
<dbReference type="InterPro" id="IPR005119">
    <property type="entry name" value="LysR_subst-bd"/>
</dbReference>
<dbReference type="InterPro" id="IPR036390">
    <property type="entry name" value="WH_DNA-bd_sf"/>
</dbReference>
<comment type="caution">
    <text evidence="6">The sequence shown here is derived from an EMBL/GenBank/DDBJ whole genome shotgun (WGS) entry which is preliminary data.</text>
</comment>
<evidence type="ECO:0000256" key="2">
    <source>
        <dbReference type="ARBA" id="ARBA00023015"/>
    </source>
</evidence>
<reference evidence="6" key="1">
    <citation type="submission" date="2023-01" db="EMBL/GenBank/DDBJ databases">
        <title>Draft genome sequence of Nocardiopsis sp. LSu2-4 isolated from halophytes.</title>
        <authorList>
            <person name="Duangmal K."/>
            <person name="Chantavorakit T."/>
        </authorList>
    </citation>
    <scope>NUCLEOTIDE SEQUENCE</scope>
    <source>
        <strain evidence="6">LSu2-4</strain>
    </source>
</reference>
<comment type="similarity">
    <text evidence="1">Belongs to the LysR transcriptional regulatory family.</text>
</comment>
<keyword evidence="2" id="KW-0805">Transcription regulation</keyword>
<dbReference type="PANTHER" id="PTHR30346">
    <property type="entry name" value="TRANSCRIPTIONAL DUAL REGULATOR HCAR-RELATED"/>
    <property type="match status" value="1"/>
</dbReference>
<dbReference type="SUPFAM" id="SSF46785">
    <property type="entry name" value="Winged helix' DNA-binding domain"/>
    <property type="match status" value="1"/>
</dbReference>
<dbReference type="SUPFAM" id="SSF53850">
    <property type="entry name" value="Periplasmic binding protein-like II"/>
    <property type="match status" value="1"/>
</dbReference>
<dbReference type="PRINTS" id="PR00039">
    <property type="entry name" value="HTHLYSR"/>
</dbReference>
<evidence type="ECO:0000313" key="6">
    <source>
        <dbReference type="EMBL" id="MDA2804108.1"/>
    </source>
</evidence>
<accession>A0ABT4THB6</accession>
<dbReference type="InterPro" id="IPR036388">
    <property type="entry name" value="WH-like_DNA-bd_sf"/>
</dbReference>
<evidence type="ECO:0000256" key="4">
    <source>
        <dbReference type="ARBA" id="ARBA00023163"/>
    </source>
</evidence>
<dbReference type="PROSITE" id="PS50931">
    <property type="entry name" value="HTH_LYSR"/>
    <property type="match status" value="1"/>
</dbReference>
<protein>
    <submittedName>
        <fullName evidence="6">LysR family transcriptional regulator</fullName>
    </submittedName>
</protein>
<dbReference type="PANTHER" id="PTHR30346:SF0">
    <property type="entry name" value="HCA OPERON TRANSCRIPTIONAL ACTIVATOR HCAR"/>
    <property type="match status" value="1"/>
</dbReference>
<organism evidence="6 7">
    <name type="scientific">Nocardiopsis suaedae</name>
    <dbReference type="NCBI Taxonomy" id="3018444"/>
    <lineage>
        <taxon>Bacteria</taxon>
        <taxon>Bacillati</taxon>
        <taxon>Actinomycetota</taxon>
        <taxon>Actinomycetes</taxon>
        <taxon>Streptosporangiales</taxon>
        <taxon>Nocardiopsidaceae</taxon>
        <taxon>Nocardiopsis</taxon>
    </lineage>
</organism>
<gene>
    <name evidence="6" type="ORF">O4U47_06260</name>
</gene>
<dbReference type="Gene3D" id="1.10.10.10">
    <property type="entry name" value="Winged helix-like DNA-binding domain superfamily/Winged helix DNA-binding domain"/>
    <property type="match status" value="1"/>
</dbReference>
<proteinExistence type="inferred from homology"/>
<dbReference type="Pfam" id="PF03466">
    <property type="entry name" value="LysR_substrate"/>
    <property type="match status" value="1"/>
</dbReference>